<accession>A0A255I9S8</accession>
<dbReference type="Proteomes" id="UP000247523">
    <property type="component" value="Unassembled WGS sequence"/>
</dbReference>
<gene>
    <name evidence="2" type="ORF">C8E03_10886</name>
    <name evidence="3" type="ORF">CG710_018675</name>
</gene>
<evidence type="ECO:0000313" key="5">
    <source>
        <dbReference type="Proteomes" id="UP000247523"/>
    </source>
</evidence>
<name>A0A255I9S8_9FIRM</name>
<keyword evidence="4" id="KW-1185">Reference proteome</keyword>
<feature type="chain" id="PRO_5036314442" evidence="1">
    <location>
        <begin position="31"/>
        <end position="145"/>
    </location>
</feature>
<evidence type="ECO:0000313" key="2">
    <source>
        <dbReference type="EMBL" id="PXV88363.1"/>
    </source>
</evidence>
<dbReference type="EMBL" id="QICS01000008">
    <property type="protein sequence ID" value="PXV88363.1"/>
    <property type="molecule type" value="Genomic_DNA"/>
</dbReference>
<evidence type="ECO:0000256" key="1">
    <source>
        <dbReference type="SAM" id="SignalP"/>
    </source>
</evidence>
<dbReference type="AlphaFoldDB" id="A0A255I9S8"/>
<evidence type="ECO:0000313" key="4">
    <source>
        <dbReference type="Proteomes" id="UP000216411"/>
    </source>
</evidence>
<reference evidence="3" key="3">
    <citation type="submission" date="2018-07" db="EMBL/GenBank/DDBJ databases">
        <authorList>
            <person name="Quirk P.G."/>
            <person name="Krulwich T.A."/>
        </authorList>
    </citation>
    <scope>NUCLEOTIDE SEQUENCE</scope>
    <source>
        <strain evidence="3">CCRI-19302</strain>
    </source>
</reference>
<dbReference type="Proteomes" id="UP000216411">
    <property type="component" value="Unassembled WGS sequence"/>
</dbReference>
<sequence>MKLTVLFKNLKRSFVIVAASSILISIPVSAYGGTFNFKLTFNSDNDNAQSSYAYRDEIFLGENAYVTVLKQKNAHNNLKMKLLKYYADTDSISEAATSISTYTNSCYQKNLTLTYKSNYIAKDGAYKLYGYCSKSDCTASGNWRP</sequence>
<evidence type="ECO:0000313" key="3">
    <source>
        <dbReference type="EMBL" id="RDY29099.1"/>
    </source>
</evidence>
<dbReference type="EMBL" id="NOKA02000071">
    <property type="protein sequence ID" value="RDY29099.1"/>
    <property type="molecule type" value="Genomic_DNA"/>
</dbReference>
<feature type="signal peptide" evidence="1">
    <location>
        <begin position="1"/>
        <end position="30"/>
    </location>
</feature>
<proteinExistence type="predicted"/>
<reference evidence="2 5" key="2">
    <citation type="submission" date="2018-05" db="EMBL/GenBank/DDBJ databases">
        <title>Genomic Encyclopedia of Type Strains, Phase IV (KMG-IV): sequencing the most valuable type-strain genomes for metagenomic binning, comparative biology and taxonomic classification.</title>
        <authorList>
            <person name="Goeker M."/>
        </authorList>
    </citation>
    <scope>NUCLEOTIDE SEQUENCE [LARGE SCALE GENOMIC DNA]</scope>
    <source>
        <strain evidence="2 5">DSM 28816</strain>
    </source>
</reference>
<protein>
    <submittedName>
        <fullName evidence="2">Uncharacterized protein</fullName>
    </submittedName>
</protein>
<comment type="caution">
    <text evidence="2">The sequence shown here is derived from an EMBL/GenBank/DDBJ whole genome shotgun (WGS) entry which is preliminary data.</text>
</comment>
<dbReference type="RefSeq" id="WP_094378256.1">
    <property type="nucleotide sequence ID" value="NZ_NOKA02000071.1"/>
</dbReference>
<keyword evidence="1" id="KW-0732">Signal</keyword>
<reference evidence="3 4" key="1">
    <citation type="journal article" date="2017" name="Genome Announc.">
        <title>Draft Genome Sequence of a Sporulating and Motile Strain of Lachnotalea glycerini Isolated from Water in Quebec City, Canada.</title>
        <authorList>
            <person name="Maheux A.F."/>
            <person name="Boudreau D.K."/>
            <person name="Berube E."/>
            <person name="Boissinot M."/>
            <person name="Raymond F."/>
            <person name="Brodeur S."/>
            <person name="Corbeil J."/>
            <person name="Isabel S."/>
            <person name="Omar R.F."/>
            <person name="Bergeron M.G."/>
        </authorList>
    </citation>
    <scope>NUCLEOTIDE SEQUENCE [LARGE SCALE GENOMIC DNA]</scope>
    <source>
        <strain evidence="3 4">CCRI-19302</strain>
    </source>
</reference>
<organism evidence="2 5">
    <name type="scientific">Lachnotalea glycerini</name>
    <dbReference type="NCBI Taxonomy" id="1763509"/>
    <lineage>
        <taxon>Bacteria</taxon>
        <taxon>Bacillati</taxon>
        <taxon>Bacillota</taxon>
        <taxon>Clostridia</taxon>
        <taxon>Lachnospirales</taxon>
        <taxon>Lachnospiraceae</taxon>
        <taxon>Lachnotalea</taxon>
    </lineage>
</organism>